<accession>A0A547PN36</accession>
<dbReference type="Gene3D" id="1.20.1250.20">
    <property type="entry name" value="MFS general substrate transporter like domains"/>
    <property type="match status" value="1"/>
</dbReference>
<dbReference type="EMBL" id="VFSV01000039">
    <property type="protein sequence ID" value="TRD15568.1"/>
    <property type="molecule type" value="Genomic_DNA"/>
</dbReference>
<comment type="subcellular location">
    <subcellularLocation>
        <location evidence="1">Cell membrane</location>
        <topology evidence="1">Multi-pass membrane protein</topology>
    </subcellularLocation>
</comment>
<dbReference type="InterPro" id="IPR020846">
    <property type="entry name" value="MFS_dom"/>
</dbReference>
<dbReference type="InterPro" id="IPR036259">
    <property type="entry name" value="MFS_trans_sf"/>
</dbReference>
<feature type="transmembrane region" description="Helical" evidence="6">
    <location>
        <begin position="265"/>
        <end position="284"/>
    </location>
</feature>
<dbReference type="InterPro" id="IPR011701">
    <property type="entry name" value="MFS"/>
</dbReference>
<evidence type="ECO:0000256" key="6">
    <source>
        <dbReference type="SAM" id="Phobius"/>
    </source>
</evidence>
<feature type="domain" description="Major facilitator superfamily (MFS) profile" evidence="7">
    <location>
        <begin position="3"/>
        <end position="375"/>
    </location>
</feature>
<dbReference type="RefSeq" id="WP_142835777.1">
    <property type="nucleotide sequence ID" value="NZ_VFSV01000039.1"/>
</dbReference>
<dbReference type="OrthoDB" id="8667309at2"/>
<feature type="transmembrane region" description="Helical" evidence="6">
    <location>
        <begin position="100"/>
        <end position="120"/>
    </location>
</feature>
<dbReference type="SUPFAM" id="SSF103473">
    <property type="entry name" value="MFS general substrate transporter"/>
    <property type="match status" value="1"/>
</dbReference>
<feature type="transmembrane region" description="Helical" evidence="6">
    <location>
        <begin position="229"/>
        <end position="253"/>
    </location>
</feature>
<dbReference type="GO" id="GO:0022857">
    <property type="term" value="F:transmembrane transporter activity"/>
    <property type="evidence" value="ECO:0007669"/>
    <property type="project" value="InterPro"/>
</dbReference>
<dbReference type="PROSITE" id="PS50850">
    <property type="entry name" value="MFS"/>
    <property type="match status" value="1"/>
</dbReference>
<feature type="transmembrane region" description="Helical" evidence="6">
    <location>
        <begin position="71"/>
        <end position="94"/>
    </location>
</feature>
<feature type="transmembrane region" description="Helical" evidence="6">
    <location>
        <begin position="290"/>
        <end position="312"/>
    </location>
</feature>
<evidence type="ECO:0000256" key="5">
    <source>
        <dbReference type="ARBA" id="ARBA00023136"/>
    </source>
</evidence>
<feature type="transmembrane region" description="Helical" evidence="6">
    <location>
        <begin position="132"/>
        <end position="150"/>
    </location>
</feature>
<feature type="transmembrane region" description="Helical" evidence="6">
    <location>
        <begin position="43"/>
        <end position="59"/>
    </location>
</feature>
<sequence>MNPIWLLMSAIGVVGSNSLVLSPIAGDVAGSFAGSGAPDVMTASAAYGAGTALSALLLAPQADLIGLRHALLLALFGLALSLAASAAALVLLVLVLAQGVAGLAAGLALPAIYGLAADLAPKGRESETLGKVLTGWTLSLVGGVSLSSMLADFLHWRAAFAILGIVSLLLVLSLRRADIVERATSGKTKSPLVVLRIAGLPPILFGVACYMAAFYGLYAYLGTHLTETLALSTALAGLAALSYGVGFGVVAPLDRLIDRYGAPRAAPFVFGALLLVYLGLAMVAPLWLAVLVGCFVWGAINHLGLNILVGQLTALSPDQRGSSLGLYSAVTYAAMFLGTLAFKPVFEAYGFATVAVLSGVCISPALFGAIRSARR</sequence>
<evidence type="ECO:0000259" key="7">
    <source>
        <dbReference type="PROSITE" id="PS50850"/>
    </source>
</evidence>
<keyword evidence="3 6" id="KW-0812">Transmembrane</keyword>
<evidence type="ECO:0000256" key="4">
    <source>
        <dbReference type="ARBA" id="ARBA00022989"/>
    </source>
</evidence>
<evidence type="ECO:0000256" key="3">
    <source>
        <dbReference type="ARBA" id="ARBA00022692"/>
    </source>
</evidence>
<dbReference type="Proteomes" id="UP000318590">
    <property type="component" value="Unassembled WGS sequence"/>
</dbReference>
<dbReference type="InterPro" id="IPR050189">
    <property type="entry name" value="MFS_Efflux_Transporters"/>
</dbReference>
<keyword evidence="2" id="KW-1003">Cell membrane</keyword>
<gene>
    <name evidence="8" type="ORF">FEV53_15905</name>
</gene>
<reference evidence="8 9" key="1">
    <citation type="submission" date="2019-06" db="EMBL/GenBank/DDBJ databases">
        <title>Paenimaribius caenipelagi gen. nov., sp. nov., isolated from a tidal flat.</title>
        <authorList>
            <person name="Yoon J.-H."/>
        </authorList>
    </citation>
    <scope>NUCLEOTIDE SEQUENCE [LARGE SCALE GENOMIC DNA]</scope>
    <source>
        <strain evidence="8 9">JBTF-M29</strain>
    </source>
</reference>
<dbReference type="GO" id="GO:0005886">
    <property type="term" value="C:plasma membrane"/>
    <property type="evidence" value="ECO:0007669"/>
    <property type="project" value="UniProtKB-SubCell"/>
</dbReference>
<evidence type="ECO:0000313" key="9">
    <source>
        <dbReference type="Proteomes" id="UP000318590"/>
    </source>
</evidence>
<feature type="transmembrane region" description="Helical" evidence="6">
    <location>
        <begin position="348"/>
        <end position="370"/>
    </location>
</feature>
<evidence type="ECO:0000256" key="1">
    <source>
        <dbReference type="ARBA" id="ARBA00004651"/>
    </source>
</evidence>
<evidence type="ECO:0000313" key="8">
    <source>
        <dbReference type="EMBL" id="TRD15568.1"/>
    </source>
</evidence>
<dbReference type="Pfam" id="PF07690">
    <property type="entry name" value="MFS_1"/>
    <property type="match status" value="1"/>
</dbReference>
<feature type="transmembrane region" description="Helical" evidence="6">
    <location>
        <begin position="194"/>
        <end position="217"/>
    </location>
</feature>
<organism evidence="8 9">
    <name type="scientific">Palleronia caenipelagi</name>
    <dbReference type="NCBI Taxonomy" id="2489174"/>
    <lineage>
        <taxon>Bacteria</taxon>
        <taxon>Pseudomonadati</taxon>
        <taxon>Pseudomonadota</taxon>
        <taxon>Alphaproteobacteria</taxon>
        <taxon>Rhodobacterales</taxon>
        <taxon>Roseobacteraceae</taxon>
        <taxon>Palleronia</taxon>
    </lineage>
</organism>
<evidence type="ECO:0000256" key="2">
    <source>
        <dbReference type="ARBA" id="ARBA00022475"/>
    </source>
</evidence>
<feature type="transmembrane region" description="Helical" evidence="6">
    <location>
        <begin position="156"/>
        <end position="174"/>
    </location>
</feature>
<dbReference type="PANTHER" id="PTHR43124:SF3">
    <property type="entry name" value="CHLORAMPHENICOL EFFLUX PUMP RV0191"/>
    <property type="match status" value="1"/>
</dbReference>
<dbReference type="PANTHER" id="PTHR43124">
    <property type="entry name" value="PURINE EFFLUX PUMP PBUE"/>
    <property type="match status" value="1"/>
</dbReference>
<protein>
    <submittedName>
        <fullName evidence="8">MFS transporter</fullName>
    </submittedName>
</protein>
<feature type="transmembrane region" description="Helical" evidence="6">
    <location>
        <begin position="324"/>
        <end position="342"/>
    </location>
</feature>
<keyword evidence="9" id="KW-1185">Reference proteome</keyword>
<name>A0A547PN36_9RHOB</name>
<dbReference type="AlphaFoldDB" id="A0A547PN36"/>
<comment type="caution">
    <text evidence="8">The sequence shown here is derived from an EMBL/GenBank/DDBJ whole genome shotgun (WGS) entry which is preliminary data.</text>
</comment>
<proteinExistence type="predicted"/>
<keyword evidence="5 6" id="KW-0472">Membrane</keyword>
<keyword evidence="4 6" id="KW-1133">Transmembrane helix</keyword>